<sequence length="74" mass="8001">MKIKFCFAWVFAVFMVLSPGYSAAGWLDKLSDAVKGNTDKSPDSLSTKYTGDVSLEEMNDAFKQALDIGSNKGG</sequence>
<proteinExistence type="predicted"/>
<dbReference type="STRING" id="62101.AB835_04985"/>
<name>A0A1D2QRL3_9GAMM</name>
<evidence type="ECO:0000313" key="2">
    <source>
        <dbReference type="EMBL" id="ODS24231.1"/>
    </source>
</evidence>
<comment type="caution">
    <text evidence="2">The sequence shown here is derived from an EMBL/GenBank/DDBJ whole genome shotgun (WGS) entry which is preliminary data.</text>
</comment>
<organism evidence="2 3">
    <name type="scientific">Candidatus Endobugula sertula</name>
    <name type="common">Bugula neritina bacterial symbiont</name>
    <dbReference type="NCBI Taxonomy" id="62101"/>
    <lineage>
        <taxon>Bacteria</taxon>
        <taxon>Pseudomonadati</taxon>
        <taxon>Pseudomonadota</taxon>
        <taxon>Gammaproteobacteria</taxon>
        <taxon>Cellvibrionales</taxon>
        <taxon>Cellvibrionaceae</taxon>
        <taxon>Candidatus Endobugula</taxon>
    </lineage>
</organism>
<accession>A0A1D2QRL3</accession>
<gene>
    <name evidence="2" type="ORF">AB835_04985</name>
</gene>
<protein>
    <submittedName>
        <fullName evidence="2">Uncharacterized protein</fullName>
    </submittedName>
</protein>
<dbReference type="EMBL" id="MDLC01000012">
    <property type="protein sequence ID" value="ODS24231.1"/>
    <property type="molecule type" value="Genomic_DNA"/>
</dbReference>
<evidence type="ECO:0000313" key="3">
    <source>
        <dbReference type="Proteomes" id="UP000242502"/>
    </source>
</evidence>
<feature type="signal peptide" evidence="1">
    <location>
        <begin position="1"/>
        <end position="23"/>
    </location>
</feature>
<keyword evidence="1" id="KW-0732">Signal</keyword>
<dbReference type="AlphaFoldDB" id="A0A1D2QRL3"/>
<dbReference type="Proteomes" id="UP000242502">
    <property type="component" value="Unassembled WGS sequence"/>
</dbReference>
<reference evidence="2 3" key="1">
    <citation type="journal article" date="2016" name="Appl. Environ. Microbiol.">
        <title>Lack of Overt Genome Reduction in the Bryostatin-Producing Bryozoan Symbiont "Candidatus Endobugula sertula".</title>
        <authorList>
            <person name="Miller I.J."/>
            <person name="Vanee N."/>
            <person name="Fong S.S."/>
            <person name="Lim-Fong G.E."/>
            <person name="Kwan J.C."/>
        </authorList>
    </citation>
    <scope>NUCLEOTIDE SEQUENCE [LARGE SCALE GENOMIC DNA]</scope>
    <source>
        <strain evidence="2">AB1-4</strain>
    </source>
</reference>
<evidence type="ECO:0000256" key="1">
    <source>
        <dbReference type="SAM" id="SignalP"/>
    </source>
</evidence>
<feature type="chain" id="PRO_5008906571" evidence="1">
    <location>
        <begin position="24"/>
        <end position="74"/>
    </location>
</feature>